<evidence type="ECO:0000313" key="3">
    <source>
        <dbReference type="Proteomes" id="UP000326924"/>
    </source>
</evidence>
<comment type="caution">
    <text evidence="2">The sequence shown here is derived from an EMBL/GenBank/DDBJ whole genome shotgun (WGS) entry which is preliminary data.</text>
</comment>
<feature type="compositionally biased region" description="Acidic residues" evidence="1">
    <location>
        <begin position="7"/>
        <end position="20"/>
    </location>
</feature>
<proteinExistence type="predicted"/>
<evidence type="ECO:0000313" key="2">
    <source>
        <dbReference type="EMBL" id="KAA8894031.1"/>
    </source>
</evidence>
<sequence>MDPSDEQHDDDLFADLYGDDESPKSSPSLTNPTQTETTPIAIQSKDAGAHPAPVASDTRTSAPTLTPAKAIDPRAPQSPTETQVPEAQQPEELHRPHHTQDFGGWDAANMSQGHGGNDNDHMASNAFLDQSAGSPAIKEDGEGRETFKIAEDMSNGPQPLIGE</sequence>
<dbReference type="Proteomes" id="UP000326924">
    <property type="component" value="Unassembled WGS sequence"/>
</dbReference>
<protein>
    <submittedName>
        <fullName evidence="2">Uncharacterized protein</fullName>
    </submittedName>
</protein>
<keyword evidence="3" id="KW-1185">Reference proteome</keyword>
<organism evidence="2 3">
    <name type="scientific">Sphaerosporella brunnea</name>
    <dbReference type="NCBI Taxonomy" id="1250544"/>
    <lineage>
        <taxon>Eukaryota</taxon>
        <taxon>Fungi</taxon>
        <taxon>Dikarya</taxon>
        <taxon>Ascomycota</taxon>
        <taxon>Pezizomycotina</taxon>
        <taxon>Pezizomycetes</taxon>
        <taxon>Pezizales</taxon>
        <taxon>Pyronemataceae</taxon>
        <taxon>Sphaerosporella</taxon>
    </lineage>
</organism>
<feature type="compositionally biased region" description="Polar residues" evidence="1">
    <location>
        <begin position="24"/>
        <end position="41"/>
    </location>
</feature>
<accession>A0A5J5EFL6</accession>
<dbReference type="AlphaFoldDB" id="A0A5J5EFL6"/>
<feature type="region of interest" description="Disordered" evidence="1">
    <location>
        <begin position="1"/>
        <end position="163"/>
    </location>
</feature>
<dbReference type="EMBL" id="VXIS01000374">
    <property type="protein sequence ID" value="KAA8894031.1"/>
    <property type="molecule type" value="Genomic_DNA"/>
</dbReference>
<feature type="compositionally biased region" description="Basic and acidic residues" evidence="1">
    <location>
        <begin position="137"/>
        <end position="151"/>
    </location>
</feature>
<reference evidence="2 3" key="1">
    <citation type="submission" date="2019-09" db="EMBL/GenBank/DDBJ databases">
        <title>Draft genome of the ectomycorrhizal ascomycete Sphaerosporella brunnea.</title>
        <authorList>
            <consortium name="DOE Joint Genome Institute"/>
            <person name="Benucci G.M."/>
            <person name="Marozzi G."/>
            <person name="Antonielli L."/>
            <person name="Sanchez S."/>
            <person name="Marco P."/>
            <person name="Wang X."/>
            <person name="Falini L.B."/>
            <person name="Barry K."/>
            <person name="Haridas S."/>
            <person name="Lipzen A."/>
            <person name="Labutti K."/>
            <person name="Grigoriev I.V."/>
            <person name="Murat C."/>
            <person name="Martin F."/>
            <person name="Albertini E."/>
            <person name="Donnini D."/>
            <person name="Bonito G."/>
        </authorList>
    </citation>
    <scope>NUCLEOTIDE SEQUENCE [LARGE SCALE GENOMIC DNA]</scope>
    <source>
        <strain evidence="2 3">Sb_GMNB300</strain>
    </source>
</reference>
<evidence type="ECO:0000256" key="1">
    <source>
        <dbReference type="SAM" id="MobiDB-lite"/>
    </source>
</evidence>
<dbReference type="InParanoid" id="A0A5J5EFL6"/>
<feature type="compositionally biased region" description="Basic and acidic residues" evidence="1">
    <location>
        <begin position="91"/>
        <end position="100"/>
    </location>
</feature>
<feature type="compositionally biased region" description="Polar residues" evidence="1">
    <location>
        <begin position="77"/>
        <end position="86"/>
    </location>
</feature>
<gene>
    <name evidence="2" type="ORF">FN846DRAFT_913367</name>
</gene>
<name>A0A5J5EFL6_9PEZI</name>